<dbReference type="Gene3D" id="3.40.50.300">
    <property type="entry name" value="P-loop containing nucleotide triphosphate hydrolases"/>
    <property type="match status" value="1"/>
</dbReference>
<protein>
    <submittedName>
        <fullName evidence="5">Related to CAB5 - probable dephospho-CoA kinase</fullName>
    </submittedName>
</protein>
<keyword evidence="5" id="KW-0808">Transferase</keyword>
<dbReference type="EMBL" id="OOIP01000005">
    <property type="protein sequence ID" value="SPO36903.1"/>
    <property type="molecule type" value="Genomic_DNA"/>
</dbReference>
<dbReference type="PANTHER" id="PTHR10695">
    <property type="entry name" value="DEPHOSPHO-COA KINASE-RELATED"/>
    <property type="match status" value="1"/>
</dbReference>
<sequence>MLVVGLTGGIASGKSTASRLISAHPSRIPLIDLDILARQVVEPGQPTLRALVAEFGTDILADDGTLNRPALGRKVFGNPQRTKTLNRLTHGAIRRRMAWLLVGYWLRGEKVVVVDSPLLVEAGMWKFCGQVVLVWCSEEDQHSRMLQRDTERGLTPEDATNRLNSQLKLASKIPYADVVLDNSSALPPSSSSSGGGDDDDNNDGPSWAKGINASPQLKQQVDRLVSSWTNRYGAGSGRILWLLQWVLPPLGLVSGLWTAYSRRKATEDKVKRQSKL</sequence>
<name>A0A5C3EXA4_9BASI</name>
<dbReference type="Proteomes" id="UP000323386">
    <property type="component" value="Unassembled WGS sequence"/>
</dbReference>
<evidence type="ECO:0000256" key="2">
    <source>
        <dbReference type="ARBA" id="ARBA00022840"/>
    </source>
</evidence>
<evidence type="ECO:0000256" key="1">
    <source>
        <dbReference type="ARBA" id="ARBA00022741"/>
    </source>
</evidence>
<evidence type="ECO:0000313" key="6">
    <source>
        <dbReference type="Proteomes" id="UP000323386"/>
    </source>
</evidence>
<keyword evidence="2" id="KW-0067">ATP-binding</keyword>
<keyword evidence="4" id="KW-1133">Transmembrane helix</keyword>
<dbReference type="PANTHER" id="PTHR10695:SF46">
    <property type="entry name" value="BIFUNCTIONAL COENZYME A SYNTHASE-RELATED"/>
    <property type="match status" value="1"/>
</dbReference>
<dbReference type="CDD" id="cd02022">
    <property type="entry name" value="DPCK"/>
    <property type="match status" value="1"/>
</dbReference>
<dbReference type="AlphaFoldDB" id="A0A5C3EXA4"/>
<dbReference type="GO" id="GO:0015937">
    <property type="term" value="P:coenzyme A biosynthetic process"/>
    <property type="evidence" value="ECO:0007669"/>
    <property type="project" value="InterPro"/>
</dbReference>
<dbReference type="OrthoDB" id="247245at2759"/>
<keyword evidence="4" id="KW-0472">Membrane</keyword>
<proteinExistence type="inferred from homology"/>
<evidence type="ECO:0000256" key="3">
    <source>
        <dbReference type="SAM" id="MobiDB-lite"/>
    </source>
</evidence>
<dbReference type="NCBIfam" id="TIGR00152">
    <property type="entry name" value="dephospho-CoA kinase"/>
    <property type="match status" value="1"/>
</dbReference>
<evidence type="ECO:0000313" key="5">
    <source>
        <dbReference type="EMBL" id="SPO36903.1"/>
    </source>
</evidence>
<keyword evidence="1" id="KW-0547">Nucleotide-binding</keyword>
<dbReference type="PROSITE" id="PS51219">
    <property type="entry name" value="DPCK"/>
    <property type="match status" value="1"/>
</dbReference>
<keyword evidence="5" id="KW-0418">Kinase</keyword>
<feature type="transmembrane region" description="Helical" evidence="4">
    <location>
        <begin position="239"/>
        <end position="260"/>
    </location>
</feature>
<evidence type="ECO:0000256" key="4">
    <source>
        <dbReference type="SAM" id="Phobius"/>
    </source>
</evidence>
<reference evidence="5 6" key="1">
    <citation type="submission" date="2018-03" db="EMBL/GenBank/DDBJ databases">
        <authorList>
            <person name="Guldener U."/>
        </authorList>
    </citation>
    <scope>NUCLEOTIDE SEQUENCE [LARGE SCALE GENOMIC DNA]</scope>
    <source>
        <strain evidence="5 6">DAOM196992</strain>
    </source>
</reference>
<feature type="region of interest" description="Disordered" evidence="3">
    <location>
        <begin position="185"/>
        <end position="212"/>
    </location>
</feature>
<dbReference type="InterPro" id="IPR027417">
    <property type="entry name" value="P-loop_NTPase"/>
</dbReference>
<dbReference type="InterPro" id="IPR001977">
    <property type="entry name" value="Depp_CoAkinase"/>
</dbReference>
<keyword evidence="6" id="KW-1185">Reference proteome</keyword>
<keyword evidence="4" id="KW-0812">Transmembrane</keyword>
<dbReference type="SUPFAM" id="SSF52540">
    <property type="entry name" value="P-loop containing nucleoside triphosphate hydrolases"/>
    <property type="match status" value="1"/>
</dbReference>
<dbReference type="GO" id="GO:0004140">
    <property type="term" value="F:dephospho-CoA kinase activity"/>
    <property type="evidence" value="ECO:0007669"/>
    <property type="project" value="InterPro"/>
</dbReference>
<dbReference type="Pfam" id="PF01121">
    <property type="entry name" value="CoaE"/>
    <property type="match status" value="1"/>
</dbReference>
<accession>A0A5C3EXA4</accession>
<dbReference type="GO" id="GO:0005524">
    <property type="term" value="F:ATP binding"/>
    <property type="evidence" value="ECO:0007669"/>
    <property type="project" value="UniProtKB-KW"/>
</dbReference>
<dbReference type="HAMAP" id="MF_00376">
    <property type="entry name" value="Dephospho_CoA_kinase"/>
    <property type="match status" value="1"/>
</dbReference>
<organism evidence="5 6">
    <name type="scientific">Pseudozyma flocculosa</name>
    <dbReference type="NCBI Taxonomy" id="84751"/>
    <lineage>
        <taxon>Eukaryota</taxon>
        <taxon>Fungi</taxon>
        <taxon>Dikarya</taxon>
        <taxon>Basidiomycota</taxon>
        <taxon>Ustilaginomycotina</taxon>
        <taxon>Ustilaginomycetes</taxon>
        <taxon>Ustilaginales</taxon>
        <taxon>Ustilaginaceae</taxon>
        <taxon>Pseudozyma</taxon>
    </lineage>
</organism>
<gene>
    <name evidence="5" type="ORF">PSFLO_02374</name>
</gene>